<organism evidence="2 3">
    <name type="scientific">Colletotrichum orchidophilum</name>
    <dbReference type="NCBI Taxonomy" id="1209926"/>
    <lineage>
        <taxon>Eukaryota</taxon>
        <taxon>Fungi</taxon>
        <taxon>Dikarya</taxon>
        <taxon>Ascomycota</taxon>
        <taxon>Pezizomycotina</taxon>
        <taxon>Sordariomycetes</taxon>
        <taxon>Hypocreomycetidae</taxon>
        <taxon>Glomerellales</taxon>
        <taxon>Glomerellaceae</taxon>
        <taxon>Colletotrichum</taxon>
    </lineage>
</organism>
<reference evidence="2 3" key="1">
    <citation type="submission" date="2016-09" db="EMBL/GenBank/DDBJ databases">
        <authorList>
            <person name="Capua I."/>
            <person name="De Benedictis P."/>
            <person name="Joannis T."/>
            <person name="Lombin L.H."/>
            <person name="Cattoli G."/>
        </authorList>
    </citation>
    <scope>NUCLEOTIDE SEQUENCE [LARGE SCALE GENOMIC DNA]</scope>
    <source>
        <strain evidence="2 3">IMI 309357</strain>
    </source>
</reference>
<evidence type="ECO:0000313" key="2">
    <source>
        <dbReference type="EMBL" id="OHE90581.1"/>
    </source>
</evidence>
<proteinExistence type="predicted"/>
<dbReference type="AlphaFoldDB" id="A0A1G4AN86"/>
<evidence type="ECO:0008006" key="4">
    <source>
        <dbReference type="Google" id="ProtNLM"/>
    </source>
</evidence>
<evidence type="ECO:0000256" key="1">
    <source>
        <dbReference type="SAM" id="SignalP"/>
    </source>
</evidence>
<keyword evidence="1" id="KW-0732">Signal</keyword>
<sequence>MIPSTLFSVIGLATAVIAAPPHRRTLAADDVILLGHDGTSRIIKASAYDALETATPLPEQITSYNTTSTPGLLRRGCEQSTEVQVTSDEQFLNWDVAISPVASSSAGSSAIISISDGVKIKNTLKIGSQISFGGPKIISVSLNMNLDMSWSTSQENSLQFGVPANRYGVIVSQPSVRRVQGNVLTGCTDSPTRAPFVADTYESQGYGQLSWVKGVIRLCTSETYPIPFCIGEGEHR</sequence>
<gene>
    <name evidence="2" type="ORF">CORC01_14128</name>
</gene>
<comment type="caution">
    <text evidence="2">The sequence shown here is derived from an EMBL/GenBank/DDBJ whole genome shotgun (WGS) entry which is preliminary data.</text>
</comment>
<accession>A0A1G4AN86</accession>
<feature type="chain" id="PRO_5009601921" description="Celp0028 effector like protein" evidence="1">
    <location>
        <begin position="19"/>
        <end position="236"/>
    </location>
</feature>
<dbReference type="Proteomes" id="UP000176998">
    <property type="component" value="Unassembled WGS sequence"/>
</dbReference>
<evidence type="ECO:0000313" key="3">
    <source>
        <dbReference type="Proteomes" id="UP000176998"/>
    </source>
</evidence>
<keyword evidence="3" id="KW-1185">Reference proteome</keyword>
<dbReference type="RefSeq" id="XP_022467758.1">
    <property type="nucleotide sequence ID" value="XM_022625739.1"/>
</dbReference>
<protein>
    <recommendedName>
        <fullName evidence="4">Celp0028 effector like protein</fullName>
    </recommendedName>
</protein>
<dbReference type="EMBL" id="MJBS01000241">
    <property type="protein sequence ID" value="OHE90581.1"/>
    <property type="molecule type" value="Genomic_DNA"/>
</dbReference>
<dbReference type="OrthoDB" id="4831122at2759"/>
<name>A0A1G4AN86_9PEZI</name>
<dbReference type="GeneID" id="34567249"/>
<feature type="signal peptide" evidence="1">
    <location>
        <begin position="1"/>
        <end position="18"/>
    </location>
</feature>